<accession>A0A2A9D0X6</accession>
<feature type="compositionally biased region" description="Basic and acidic residues" evidence="1">
    <location>
        <begin position="366"/>
        <end position="377"/>
    </location>
</feature>
<sequence>MTDSIGGSGGGADVLARVSHAVARLLGVEVLDAADLGGSDRSVVARLHLSDGRTVIAKQYTDGEAHRHERLGLAHLPGTPELVATDDVRRLLVMSDIGTGATLADLLLGENPTAAREGALSWARALGAMVGSTHAEVETLRPRIPVDPTFDAAAVVRTGVERLADLVGLDDAARAAASAEVATLEVLLAPSPHDVLWPSDTCPDNAILTDAGWRFLDLEGTSASHPAIVAAYAHLPFATCWCVMEPPADLTAAMTEAFTAALAEHLPEVTGTGSWERQVALADAVWVIASTTWLLPRALEGDGPIGPEGRPSPTRRQLLAARWRALAVDLAPHAPALARLAGAAAEWARTRWAEPGLGPYPAFAGENDRHTPRRTMD</sequence>
<feature type="region of interest" description="Disordered" evidence="1">
    <location>
        <begin position="358"/>
        <end position="377"/>
    </location>
</feature>
<dbReference type="AlphaFoldDB" id="A0A2A9D0X6"/>
<proteinExistence type="predicted"/>
<evidence type="ECO:0000313" key="2">
    <source>
        <dbReference type="EMBL" id="PFG19915.1"/>
    </source>
</evidence>
<dbReference type="Proteomes" id="UP000224915">
    <property type="component" value="Unassembled WGS sequence"/>
</dbReference>
<evidence type="ECO:0000256" key="1">
    <source>
        <dbReference type="SAM" id="MobiDB-lite"/>
    </source>
</evidence>
<dbReference type="Gene3D" id="3.30.200.20">
    <property type="entry name" value="Phosphorylase Kinase, domain 1"/>
    <property type="match status" value="1"/>
</dbReference>
<dbReference type="EMBL" id="PDJD01000001">
    <property type="protein sequence ID" value="PFG19915.1"/>
    <property type="molecule type" value="Genomic_DNA"/>
</dbReference>
<comment type="caution">
    <text evidence="2">The sequence shown here is derived from an EMBL/GenBank/DDBJ whole genome shotgun (WGS) entry which is preliminary data.</text>
</comment>
<protein>
    <recommendedName>
        <fullName evidence="4">Phosphotransferase family enzyme</fullName>
    </recommendedName>
</protein>
<evidence type="ECO:0008006" key="4">
    <source>
        <dbReference type="Google" id="ProtNLM"/>
    </source>
</evidence>
<evidence type="ECO:0000313" key="3">
    <source>
        <dbReference type="Proteomes" id="UP000224915"/>
    </source>
</evidence>
<dbReference type="InterPro" id="IPR011009">
    <property type="entry name" value="Kinase-like_dom_sf"/>
</dbReference>
<reference evidence="2 3" key="1">
    <citation type="submission" date="2017-10" db="EMBL/GenBank/DDBJ databases">
        <title>Sequencing the genomes of 1000 actinobacteria strains.</title>
        <authorList>
            <person name="Klenk H.-P."/>
        </authorList>
    </citation>
    <scope>NUCLEOTIDE SEQUENCE [LARGE SCALE GENOMIC DNA]</scope>
    <source>
        <strain evidence="2 3">DSM 21801</strain>
    </source>
</reference>
<dbReference type="SUPFAM" id="SSF56112">
    <property type="entry name" value="Protein kinase-like (PK-like)"/>
    <property type="match status" value="1"/>
</dbReference>
<name>A0A2A9D0X6_9MICO</name>
<organism evidence="2 3">
    <name type="scientific">Serinibacter salmoneus</name>
    <dbReference type="NCBI Taxonomy" id="556530"/>
    <lineage>
        <taxon>Bacteria</taxon>
        <taxon>Bacillati</taxon>
        <taxon>Actinomycetota</taxon>
        <taxon>Actinomycetes</taxon>
        <taxon>Micrococcales</taxon>
        <taxon>Beutenbergiaceae</taxon>
        <taxon>Serinibacter</taxon>
    </lineage>
</organism>
<keyword evidence="3" id="KW-1185">Reference proteome</keyword>
<dbReference type="OrthoDB" id="115252at2"/>
<dbReference type="RefSeq" id="WP_098468969.1">
    <property type="nucleotide sequence ID" value="NZ_PDJD01000001.1"/>
</dbReference>
<gene>
    <name evidence="2" type="ORF">ATL40_1492</name>
</gene>